<reference evidence="1 2" key="1">
    <citation type="submission" date="2018-06" db="EMBL/GenBank/DDBJ databases">
        <title>Pseudomonas diversity within urban Lake Michigan freshwaters.</title>
        <authorList>
            <person name="Batrich M."/>
            <person name="Hatzopoulos T."/>
            <person name="Putonti C."/>
        </authorList>
    </citation>
    <scope>NUCLEOTIDE SEQUENCE [LARGE SCALE GENOMIC DNA]</scope>
    <source>
        <strain evidence="1 2">MB-090624</strain>
    </source>
</reference>
<dbReference type="EMBL" id="QJRN01000008">
    <property type="protein sequence ID" value="PYC36316.1"/>
    <property type="molecule type" value="Genomic_DNA"/>
</dbReference>
<dbReference type="Proteomes" id="UP000248188">
    <property type="component" value="Unassembled WGS sequence"/>
</dbReference>
<name>A0A9Q6IHW9_9PSED</name>
<evidence type="ECO:0000313" key="1">
    <source>
        <dbReference type="EMBL" id="PYC36316.1"/>
    </source>
</evidence>
<accession>A0A9Q6IHW9</accession>
<comment type="caution">
    <text evidence="1">The sequence shown here is derived from an EMBL/GenBank/DDBJ whole genome shotgun (WGS) entry which is preliminary data.</text>
</comment>
<gene>
    <name evidence="1" type="ORF">DMX08_14980</name>
</gene>
<evidence type="ECO:0000313" key="2">
    <source>
        <dbReference type="Proteomes" id="UP000248188"/>
    </source>
</evidence>
<dbReference type="AlphaFoldDB" id="A0A9Q6IHW9"/>
<proteinExistence type="predicted"/>
<sequence length="59" mass="6886">MDFSQSKKTFTEQDQKVQEARAYLASTDWYVMRLAETGKPIPEDVAFKRAETRLSIDEQ</sequence>
<organism evidence="1 2">
    <name type="scientific">Pseudomonas protegens</name>
    <dbReference type="NCBI Taxonomy" id="380021"/>
    <lineage>
        <taxon>Bacteria</taxon>
        <taxon>Pseudomonadati</taxon>
        <taxon>Pseudomonadota</taxon>
        <taxon>Gammaproteobacteria</taxon>
        <taxon>Pseudomonadales</taxon>
        <taxon>Pseudomonadaceae</taxon>
        <taxon>Pseudomonas</taxon>
    </lineage>
</organism>
<protein>
    <submittedName>
        <fullName evidence="1">Uncharacterized protein</fullName>
    </submittedName>
</protein>